<gene>
    <name evidence="1" type="ORF">C0216_19415</name>
</gene>
<evidence type="ECO:0000313" key="1">
    <source>
        <dbReference type="EMBL" id="AXE25328.1"/>
    </source>
</evidence>
<dbReference type="SUPFAM" id="SSF48613">
    <property type="entry name" value="Heme oxygenase-like"/>
    <property type="match status" value="1"/>
</dbReference>
<evidence type="ECO:0000313" key="2">
    <source>
        <dbReference type="Proteomes" id="UP000252004"/>
    </source>
</evidence>
<dbReference type="OrthoDB" id="252872at2"/>
<name>A0A344U357_9ACTN</name>
<dbReference type="Pfam" id="PF14518">
    <property type="entry name" value="Haem_oxygenas_2"/>
    <property type="match status" value="1"/>
</dbReference>
<dbReference type="RefSeq" id="WP_114056514.1">
    <property type="nucleotide sequence ID" value="NZ_CP030862.1"/>
</dbReference>
<dbReference type="Proteomes" id="UP000252004">
    <property type="component" value="Chromosome"/>
</dbReference>
<proteinExistence type="predicted"/>
<dbReference type="SMART" id="SM01236">
    <property type="entry name" value="Haem_oxygenase_2"/>
    <property type="match status" value="1"/>
</dbReference>
<dbReference type="InterPro" id="IPR016084">
    <property type="entry name" value="Haem_Oase-like_multi-hlx"/>
</dbReference>
<sequence>MSAVGPAEAAWYAEPRGEVSAALADCLRHGREAPPGLERAAGGPAVDPWGDDLHFALYLLYELHYRGLDGVSDDREWDPGLLGVRAALEQCFLAALREAVPSPRTVEESFGPLLTTPSDRAGGVSGLIAGTGGLWRAREYAVLRSPYHLKEADPHAWAIPRLTGRAKAAFVAIEYDEFGAGRAEAVHARLFADLMEDLGLGAGYNRYLPAVPAAALATVNLMSLFGLHRAWRAALVGHFACVETTSSPGSARMADALAACGAGPAAIRFYTEHVTADAVHEQIVRREVIGGLLEDDPALEPRIAFGCDATVLLEDRLADHILTAWTNGRSALRHPLPQPVAA</sequence>
<dbReference type="EMBL" id="CP030862">
    <property type="protein sequence ID" value="AXE25328.1"/>
    <property type="molecule type" value="Genomic_DNA"/>
</dbReference>
<dbReference type="Gene3D" id="1.20.910.10">
    <property type="entry name" value="Heme oxygenase-like"/>
    <property type="match status" value="1"/>
</dbReference>
<reference evidence="1 2" key="1">
    <citation type="submission" date="2018-01" db="EMBL/GenBank/DDBJ databases">
        <title>Draft genome Sequence of streptomyces globosus LZH-48.</title>
        <authorList>
            <person name="Ran K."/>
            <person name="Li Z."/>
            <person name="Wei S."/>
            <person name="Dong R."/>
        </authorList>
    </citation>
    <scope>NUCLEOTIDE SEQUENCE [LARGE SCALE GENOMIC DNA]</scope>
    <source>
        <strain evidence="1 2">LZH-48</strain>
    </source>
</reference>
<dbReference type="KEGG" id="sgz:C0216_19415"/>
<dbReference type="AlphaFoldDB" id="A0A344U357"/>
<organism evidence="1 2">
    <name type="scientific">Streptomyces globosus</name>
    <dbReference type="NCBI Taxonomy" id="68209"/>
    <lineage>
        <taxon>Bacteria</taxon>
        <taxon>Bacillati</taxon>
        <taxon>Actinomycetota</taxon>
        <taxon>Actinomycetes</taxon>
        <taxon>Kitasatosporales</taxon>
        <taxon>Streptomycetaceae</taxon>
        <taxon>Streptomyces</taxon>
    </lineage>
</organism>
<keyword evidence="2" id="KW-1185">Reference proteome</keyword>
<accession>A0A344U357</accession>
<protein>
    <submittedName>
        <fullName evidence="1">Iron-containing redox enzyme family protein</fullName>
    </submittedName>
</protein>